<gene>
    <name evidence="2" type="ORF">D7321_02605</name>
</gene>
<dbReference type="Gene3D" id="3.40.630.30">
    <property type="match status" value="1"/>
</dbReference>
<proteinExistence type="predicted"/>
<dbReference type="SUPFAM" id="SSF55729">
    <property type="entry name" value="Acyl-CoA N-acyltransferases (Nat)"/>
    <property type="match status" value="1"/>
</dbReference>
<protein>
    <submittedName>
        <fullName evidence="2">N-acetyltransferase</fullName>
    </submittedName>
</protein>
<dbReference type="PROSITE" id="PS51186">
    <property type="entry name" value="GNAT"/>
    <property type="match status" value="1"/>
</dbReference>
<organism evidence="2 3">
    <name type="scientific">Lactobacillus johnsonii</name>
    <dbReference type="NCBI Taxonomy" id="33959"/>
    <lineage>
        <taxon>Bacteria</taxon>
        <taxon>Bacillati</taxon>
        <taxon>Bacillota</taxon>
        <taxon>Bacilli</taxon>
        <taxon>Lactobacillales</taxon>
        <taxon>Lactobacillaceae</taxon>
        <taxon>Lactobacillus</taxon>
    </lineage>
</organism>
<sequence>MREVNYNLEKRRILILDEQPARWGSKNYYKVKDLYYSAFPEWERFSWFSMVLMSFRKKLQLNAVYDGKVFCGMVCYYISDNTVYLAYLAVESELRGNGYGSRILHMLEEKYPDQQIVLDIEPLDPDAENYHQRVSRLRFYQKNGWRRTHQMLVDADGEFEALVDQNHFDKKDFAKTLKQMSLGFYRFRIEK</sequence>
<evidence type="ECO:0000313" key="2">
    <source>
        <dbReference type="EMBL" id="AZZ67056.1"/>
    </source>
</evidence>
<evidence type="ECO:0000259" key="1">
    <source>
        <dbReference type="PROSITE" id="PS51186"/>
    </source>
</evidence>
<dbReference type="InterPro" id="IPR016181">
    <property type="entry name" value="Acyl_CoA_acyltransferase"/>
</dbReference>
<dbReference type="Proteomes" id="UP000283758">
    <property type="component" value="Chromosome"/>
</dbReference>
<dbReference type="AlphaFoldDB" id="A0A9W3Z056"/>
<dbReference type="Pfam" id="PF00583">
    <property type="entry name" value="Acetyltransf_1"/>
    <property type="match status" value="1"/>
</dbReference>
<dbReference type="InterPro" id="IPR000182">
    <property type="entry name" value="GNAT_dom"/>
</dbReference>
<dbReference type="CDD" id="cd04301">
    <property type="entry name" value="NAT_SF"/>
    <property type="match status" value="1"/>
</dbReference>
<dbReference type="GO" id="GO:0016747">
    <property type="term" value="F:acyltransferase activity, transferring groups other than amino-acyl groups"/>
    <property type="evidence" value="ECO:0007669"/>
    <property type="project" value="InterPro"/>
</dbReference>
<feature type="domain" description="N-acetyltransferase" evidence="1">
    <location>
        <begin position="13"/>
        <end position="169"/>
    </location>
</feature>
<reference evidence="2 3" key="1">
    <citation type="submission" date="2018-10" db="EMBL/GenBank/DDBJ databases">
        <title>Complete genome sequencing of Lactobacillus johnsonii ZLJ010.</title>
        <authorList>
            <person name="Zhang W."/>
            <person name="Ji H."/>
            <person name="Wang J."/>
            <person name="Zhang D."/>
            <person name="Liu H."/>
            <person name="Wang S."/>
            <person name="Wang Y."/>
        </authorList>
    </citation>
    <scope>NUCLEOTIDE SEQUENCE [LARGE SCALE GENOMIC DNA]</scope>
    <source>
        <strain evidence="2 3">ZLJ010</strain>
    </source>
</reference>
<dbReference type="EMBL" id="CP032680">
    <property type="protein sequence ID" value="AZZ67056.1"/>
    <property type="molecule type" value="Genomic_DNA"/>
</dbReference>
<accession>A0A9W3Z056</accession>
<evidence type="ECO:0000313" key="3">
    <source>
        <dbReference type="Proteomes" id="UP000283758"/>
    </source>
</evidence>
<name>A0A9W3Z056_LACJH</name>